<dbReference type="InterPro" id="IPR025558">
    <property type="entry name" value="DUF4283"/>
</dbReference>
<evidence type="ECO:0000313" key="4">
    <source>
        <dbReference type="Proteomes" id="UP000594261"/>
    </source>
</evidence>
<name>A0A7N2N1T0_QUELO</name>
<dbReference type="Pfam" id="PF14111">
    <property type="entry name" value="DUF4283"/>
    <property type="match status" value="1"/>
</dbReference>
<dbReference type="Proteomes" id="UP000594261">
    <property type="component" value="Chromosome 12"/>
</dbReference>
<dbReference type="PANTHER" id="PTHR31286:SF167">
    <property type="entry name" value="OS09G0268800 PROTEIN"/>
    <property type="match status" value="1"/>
</dbReference>
<proteinExistence type="predicted"/>
<reference evidence="3 4" key="1">
    <citation type="journal article" date="2016" name="G3 (Bethesda)">
        <title>First Draft Assembly and Annotation of the Genome of a California Endemic Oak Quercus lobata Nee (Fagaceae).</title>
        <authorList>
            <person name="Sork V.L."/>
            <person name="Fitz-Gibbon S.T."/>
            <person name="Puiu D."/>
            <person name="Crepeau M."/>
            <person name="Gugger P.F."/>
            <person name="Sherman R."/>
            <person name="Stevens K."/>
            <person name="Langley C.H."/>
            <person name="Pellegrini M."/>
            <person name="Salzberg S.L."/>
        </authorList>
    </citation>
    <scope>NUCLEOTIDE SEQUENCE [LARGE SCALE GENOMIC DNA]</scope>
    <source>
        <strain evidence="3 4">cv. SW786</strain>
    </source>
</reference>
<feature type="domain" description="DUF4283" evidence="2">
    <location>
        <begin position="27"/>
        <end position="96"/>
    </location>
</feature>
<accession>A0A7N2N1T0</accession>
<evidence type="ECO:0000313" key="3">
    <source>
        <dbReference type="EnsemblPlants" id="QL12p018389:mrna"/>
    </source>
</evidence>
<sequence length="266" mass="30538">MATLDEMWACFSLIKEEEGGADVPRQEDELVYCLAGKFLTKRMLNVDVIAWTFKPLWKISGELKIKDIGDNILLFEFDDSMDLERIMEFETWSYDKNLSYETSEQIGKEIGEVVQVADPEDDGAGREFFRVRITMDISKPLPRCKKLRKRECEVWLKGKGMLRRDDQQYGDWLQAEPFWPSRKTVATISGRVRTQASWWRKSTSRDQSSSKSDNGKPFSEKGDDGNDNFSDMEAKNSVCNHEVPKPCSSQGVPAKQKVMIDSMVGF</sequence>
<dbReference type="Gramene" id="QL12p018389:mrna">
    <property type="protein sequence ID" value="QL12p018389:mrna"/>
    <property type="gene ID" value="QL12p018389"/>
</dbReference>
<keyword evidence="4" id="KW-1185">Reference proteome</keyword>
<dbReference type="InterPro" id="IPR040256">
    <property type="entry name" value="At4g02000-like"/>
</dbReference>
<feature type="region of interest" description="Disordered" evidence="1">
    <location>
        <begin position="196"/>
        <end position="253"/>
    </location>
</feature>
<reference evidence="3" key="2">
    <citation type="submission" date="2021-01" db="UniProtKB">
        <authorList>
            <consortium name="EnsemblPlants"/>
        </authorList>
    </citation>
    <scope>IDENTIFICATION</scope>
</reference>
<evidence type="ECO:0000256" key="1">
    <source>
        <dbReference type="SAM" id="MobiDB-lite"/>
    </source>
</evidence>
<dbReference type="EnsemblPlants" id="QL12p018389:mrna">
    <property type="protein sequence ID" value="QL12p018389:mrna"/>
    <property type="gene ID" value="QL12p018389"/>
</dbReference>
<dbReference type="PANTHER" id="PTHR31286">
    <property type="entry name" value="GLYCINE-RICH CELL WALL STRUCTURAL PROTEIN 1.8-LIKE"/>
    <property type="match status" value="1"/>
</dbReference>
<organism evidence="3 4">
    <name type="scientific">Quercus lobata</name>
    <name type="common">Valley oak</name>
    <dbReference type="NCBI Taxonomy" id="97700"/>
    <lineage>
        <taxon>Eukaryota</taxon>
        <taxon>Viridiplantae</taxon>
        <taxon>Streptophyta</taxon>
        <taxon>Embryophyta</taxon>
        <taxon>Tracheophyta</taxon>
        <taxon>Spermatophyta</taxon>
        <taxon>Magnoliopsida</taxon>
        <taxon>eudicotyledons</taxon>
        <taxon>Gunneridae</taxon>
        <taxon>Pentapetalae</taxon>
        <taxon>rosids</taxon>
        <taxon>fabids</taxon>
        <taxon>Fagales</taxon>
        <taxon>Fagaceae</taxon>
        <taxon>Quercus</taxon>
    </lineage>
</organism>
<dbReference type="EMBL" id="LRBV02000012">
    <property type="status" value="NOT_ANNOTATED_CDS"/>
    <property type="molecule type" value="Genomic_DNA"/>
</dbReference>
<protein>
    <recommendedName>
        <fullName evidence="2">DUF4283 domain-containing protein</fullName>
    </recommendedName>
</protein>
<dbReference type="InParanoid" id="A0A7N2N1T0"/>
<evidence type="ECO:0000259" key="2">
    <source>
        <dbReference type="Pfam" id="PF14111"/>
    </source>
</evidence>
<dbReference type="AlphaFoldDB" id="A0A7N2N1T0"/>